<reference evidence="9" key="1">
    <citation type="submission" date="2025-08" db="UniProtKB">
        <authorList>
            <consortium name="RefSeq"/>
        </authorList>
    </citation>
    <scope>IDENTIFICATION</scope>
    <source>
        <tissue evidence="9">Gonads</tissue>
    </source>
</reference>
<evidence type="ECO:0000256" key="7">
    <source>
        <dbReference type="SAM" id="MobiDB-lite"/>
    </source>
</evidence>
<dbReference type="SUPFAM" id="SSF74784">
    <property type="entry name" value="Translin"/>
    <property type="match status" value="1"/>
</dbReference>
<evidence type="ECO:0000256" key="5">
    <source>
        <dbReference type="ARBA" id="ARBA00023242"/>
    </source>
</evidence>
<dbReference type="GO" id="GO:0005737">
    <property type="term" value="C:cytoplasm"/>
    <property type="evidence" value="ECO:0007669"/>
    <property type="project" value="UniProtKB-SubCell"/>
</dbReference>
<keyword evidence="6" id="KW-0479">Metal-binding</keyword>
<dbReference type="Gene3D" id="1.20.58.200">
    <property type="entry name" value="Translin, domain 2"/>
    <property type="match status" value="1"/>
</dbReference>
<evidence type="ECO:0000256" key="6">
    <source>
        <dbReference type="PIRSR" id="PIRSR602848-1"/>
    </source>
</evidence>
<evidence type="ECO:0000256" key="4">
    <source>
        <dbReference type="ARBA" id="ARBA00022490"/>
    </source>
</evidence>
<sequence>MKGLYDMYDATPGSRRGRRTEHKHANSGEKRDEENVPKLDENSNVFKAFKQYQSELDGRHDKYERLVKLSRDVTIDSKRTIFLLHRSTGSESKAHIMEEAEDKLRQIQLTKFKPIAAELQNEDVHQFLRAISPGLQEYIEAVSFFHYLRDGTLVSLEQVQKDLVFDLNANLTNPESTRSGSPSAENTSTENTVKLAEVYVSPMDYVLGIADLTGELMRMAINSVGTGDLELPFTLCSFMRVIHDAFLSFGNVARELPRKLAVLKQSLQKVESACYTVQVRGSEIPQHMLVDVISFTKNIHNDFDDATELCPEN</sequence>
<dbReference type="GeneID" id="106180678"/>
<dbReference type="FunCoup" id="A0A1S3KCM3">
    <property type="interactions" value="2571"/>
</dbReference>
<evidence type="ECO:0000256" key="3">
    <source>
        <dbReference type="ARBA" id="ARBA00005902"/>
    </source>
</evidence>
<feature type="binding site" evidence="6">
    <location>
        <position position="215"/>
    </location>
    <ligand>
        <name>Mg(2+)</name>
        <dbReference type="ChEBI" id="CHEBI:18420"/>
    </ligand>
</feature>
<dbReference type="OrthoDB" id="31005at2759"/>
<feature type="compositionally biased region" description="Basic and acidic residues" evidence="7">
    <location>
        <begin position="23"/>
        <end position="37"/>
    </location>
</feature>
<dbReference type="AlphaFoldDB" id="A0A1S3KCM3"/>
<evidence type="ECO:0000313" key="8">
    <source>
        <dbReference type="Proteomes" id="UP000085678"/>
    </source>
</evidence>
<evidence type="ECO:0000313" key="9">
    <source>
        <dbReference type="RefSeq" id="XP_013420189.1"/>
    </source>
</evidence>
<name>A0A1S3KCM3_LINAN</name>
<dbReference type="InterPro" id="IPR016068">
    <property type="entry name" value="Translin_N"/>
</dbReference>
<evidence type="ECO:0000256" key="2">
    <source>
        <dbReference type="ARBA" id="ARBA00004496"/>
    </source>
</evidence>
<keyword evidence="8" id="KW-1185">Reference proteome</keyword>
<keyword evidence="5" id="KW-0539">Nucleus</keyword>
<dbReference type="CDD" id="cd14820">
    <property type="entry name" value="TRAX"/>
    <property type="match status" value="1"/>
</dbReference>
<feature type="region of interest" description="Disordered" evidence="7">
    <location>
        <begin position="1"/>
        <end position="37"/>
    </location>
</feature>
<dbReference type="Gene3D" id="1.20.58.190">
    <property type="entry name" value="Translin, domain 1"/>
    <property type="match status" value="1"/>
</dbReference>
<dbReference type="Proteomes" id="UP000085678">
    <property type="component" value="Unplaced"/>
</dbReference>
<dbReference type="RefSeq" id="XP_013420189.1">
    <property type="nucleotide sequence ID" value="XM_013564735.2"/>
</dbReference>
<dbReference type="GO" id="GO:0046872">
    <property type="term" value="F:metal ion binding"/>
    <property type="evidence" value="ECO:0007669"/>
    <property type="project" value="UniProtKB-KW"/>
</dbReference>
<protein>
    <submittedName>
        <fullName evidence="9">Translin-associated protein X isoform X1</fullName>
    </submittedName>
</protein>
<dbReference type="GO" id="GO:0043565">
    <property type="term" value="F:sequence-specific DNA binding"/>
    <property type="evidence" value="ECO:0007669"/>
    <property type="project" value="InterPro"/>
</dbReference>
<organism evidence="8 9">
    <name type="scientific">Lingula anatina</name>
    <name type="common">Brachiopod</name>
    <name type="synonym">Lingula unguis</name>
    <dbReference type="NCBI Taxonomy" id="7574"/>
    <lineage>
        <taxon>Eukaryota</taxon>
        <taxon>Metazoa</taxon>
        <taxon>Spiralia</taxon>
        <taxon>Lophotrochozoa</taxon>
        <taxon>Brachiopoda</taxon>
        <taxon>Linguliformea</taxon>
        <taxon>Lingulata</taxon>
        <taxon>Lingulida</taxon>
        <taxon>Linguloidea</taxon>
        <taxon>Lingulidae</taxon>
        <taxon>Lingula</taxon>
    </lineage>
</organism>
<comment type="subcellular location">
    <subcellularLocation>
        <location evidence="2">Cytoplasm</location>
    </subcellularLocation>
    <subcellularLocation>
        <location evidence="1">Nucleus</location>
    </subcellularLocation>
</comment>
<dbReference type="PANTHER" id="PTHR10741">
    <property type="entry name" value="TRANSLIN AND TRANSLIN ASSOCIATED PROTEIN X"/>
    <property type="match status" value="1"/>
</dbReference>
<gene>
    <name evidence="9" type="primary">LOC106180678</name>
</gene>
<evidence type="ECO:0000256" key="1">
    <source>
        <dbReference type="ARBA" id="ARBA00004123"/>
    </source>
</evidence>
<comment type="similarity">
    <text evidence="3">Belongs to the translin family.</text>
</comment>
<dbReference type="Pfam" id="PF01997">
    <property type="entry name" value="Translin"/>
    <property type="match status" value="1"/>
</dbReference>
<accession>A0A1S3KCM3</accession>
<keyword evidence="6" id="KW-0460">Magnesium</keyword>
<keyword evidence="4" id="KW-0963">Cytoplasm</keyword>
<proteinExistence type="inferred from homology"/>
<dbReference type="STRING" id="7574.A0A1S3KCM3"/>
<dbReference type="InParanoid" id="A0A1S3KCM3"/>
<dbReference type="GO" id="GO:0005634">
    <property type="term" value="C:nucleus"/>
    <property type="evidence" value="ECO:0007669"/>
    <property type="project" value="UniProtKB-SubCell"/>
</dbReference>
<dbReference type="InterPro" id="IPR016069">
    <property type="entry name" value="Translin_C"/>
</dbReference>
<dbReference type="FunFam" id="1.20.58.200:FF:000001">
    <property type="entry name" value="Translin-associated factor X"/>
    <property type="match status" value="1"/>
</dbReference>
<dbReference type="InterPro" id="IPR036081">
    <property type="entry name" value="Translin_sf"/>
</dbReference>
<feature type="binding site" evidence="6">
    <location>
        <position position="140"/>
    </location>
    <ligand>
        <name>Mg(2+)</name>
        <dbReference type="ChEBI" id="CHEBI:18420"/>
    </ligand>
</feature>
<dbReference type="KEGG" id="lak:106180678"/>
<dbReference type="InterPro" id="IPR002848">
    <property type="entry name" value="Translin_fam"/>
</dbReference>